<evidence type="ECO:0000256" key="16">
    <source>
        <dbReference type="RuleBase" id="RU000532"/>
    </source>
</evidence>
<dbReference type="FunFam" id="3.40.50.1260:FF:000031">
    <property type="entry name" value="Phosphoglycerate kinase 1"/>
    <property type="match status" value="1"/>
</dbReference>
<comment type="caution">
    <text evidence="13">Lacks conserved residue(s) required for the propagation of feature annotation.</text>
</comment>
<feature type="binding site" evidence="13">
    <location>
        <position position="36"/>
    </location>
    <ligand>
        <name>substrate</name>
    </ligand>
</feature>
<dbReference type="GO" id="GO:0006094">
    <property type="term" value="P:gluconeogenesis"/>
    <property type="evidence" value="ECO:0007669"/>
    <property type="project" value="TreeGrafter"/>
</dbReference>
<evidence type="ECO:0000313" key="18">
    <source>
        <dbReference type="Proteomes" id="UP001470809"/>
    </source>
</evidence>
<feature type="binding site" evidence="13">
    <location>
        <position position="114"/>
    </location>
    <ligand>
        <name>substrate</name>
    </ligand>
</feature>
<dbReference type="PRINTS" id="PR00477">
    <property type="entry name" value="PHGLYCKINASE"/>
</dbReference>
<evidence type="ECO:0000256" key="12">
    <source>
        <dbReference type="ARBA" id="ARBA00023152"/>
    </source>
</evidence>
<feature type="binding site" evidence="14">
    <location>
        <position position="36"/>
    </location>
    <ligand>
        <name>(2R)-3-phosphoglycerate</name>
        <dbReference type="ChEBI" id="CHEBI:58272"/>
    </ligand>
</feature>
<evidence type="ECO:0000256" key="8">
    <source>
        <dbReference type="ARBA" id="ARBA00022679"/>
    </source>
</evidence>
<keyword evidence="9 13" id="KW-0547">Nucleotide-binding</keyword>
<evidence type="ECO:0000256" key="5">
    <source>
        <dbReference type="ARBA" id="ARBA00013061"/>
    </source>
</evidence>
<dbReference type="PIRSF" id="PIRSF000724">
    <property type="entry name" value="Pgk"/>
    <property type="match status" value="1"/>
</dbReference>
<feature type="binding site" evidence="13 15">
    <location>
        <position position="197"/>
    </location>
    <ligand>
        <name>ATP</name>
        <dbReference type="ChEBI" id="CHEBI:30616"/>
    </ligand>
</feature>
<keyword evidence="10 13" id="KW-0418">Kinase</keyword>
<reference evidence="17 18" key="2">
    <citation type="submission" date="2024-08" db="EMBL/GenBank/DDBJ databases">
        <title>Phylogenomic analyses of a clade within the roseobacter group suggest taxonomic reassignments of species of the genera Aestuariivita, Citreicella, Loktanella, Nautella, Pelagibaca, Ruegeria, Thalassobius, Thiobacimonas and Tropicibacter, and the proposal o.</title>
        <authorList>
            <person name="Jeon C.O."/>
        </authorList>
    </citation>
    <scope>NUCLEOTIDE SEQUENCE [LARGE SCALE GENOMIC DNA]</scope>
    <source>
        <strain evidence="17 18">SS1-5</strain>
    </source>
</reference>
<organism evidence="17 18">
    <name type="scientific">Yoonia rhodophyticola</name>
    <dbReference type="NCBI Taxonomy" id="3137370"/>
    <lineage>
        <taxon>Bacteria</taxon>
        <taxon>Pseudomonadati</taxon>
        <taxon>Pseudomonadota</taxon>
        <taxon>Alphaproteobacteria</taxon>
        <taxon>Rhodobacterales</taxon>
        <taxon>Paracoccaceae</taxon>
        <taxon>Yoonia</taxon>
    </lineage>
</organism>
<keyword evidence="18" id="KW-1185">Reference proteome</keyword>
<comment type="catalytic activity">
    <reaction evidence="1 13 16">
        <text>(2R)-3-phosphoglycerate + ATP = (2R)-3-phospho-glyceroyl phosphate + ADP</text>
        <dbReference type="Rhea" id="RHEA:14801"/>
        <dbReference type="ChEBI" id="CHEBI:30616"/>
        <dbReference type="ChEBI" id="CHEBI:57604"/>
        <dbReference type="ChEBI" id="CHEBI:58272"/>
        <dbReference type="ChEBI" id="CHEBI:456216"/>
        <dbReference type="EC" id="2.7.2.3"/>
    </reaction>
</comment>
<feature type="binding site" evidence="13 14">
    <location>
        <begin position="59"/>
        <end position="62"/>
    </location>
    <ligand>
        <name>substrate</name>
    </ligand>
</feature>
<comment type="subcellular location">
    <subcellularLocation>
        <location evidence="13">Cytoplasm</location>
    </subcellularLocation>
</comment>
<keyword evidence="12 13" id="KW-0324">Glycolysis</keyword>
<evidence type="ECO:0000256" key="9">
    <source>
        <dbReference type="ARBA" id="ARBA00022741"/>
    </source>
</evidence>
<feature type="binding site" evidence="13 15">
    <location>
        <begin position="349"/>
        <end position="352"/>
    </location>
    <ligand>
        <name>ATP</name>
        <dbReference type="ChEBI" id="CHEBI:30616"/>
    </ligand>
</feature>
<dbReference type="Pfam" id="PF00162">
    <property type="entry name" value="PGK"/>
    <property type="match status" value="1"/>
</dbReference>
<evidence type="ECO:0000256" key="7">
    <source>
        <dbReference type="ARBA" id="ARBA00022490"/>
    </source>
</evidence>
<dbReference type="EMBL" id="CP151767">
    <property type="protein sequence ID" value="WZU66090.1"/>
    <property type="molecule type" value="Genomic_DNA"/>
</dbReference>
<dbReference type="EC" id="2.7.2.3" evidence="5 13"/>
<dbReference type="Proteomes" id="UP001470809">
    <property type="component" value="Chromosome"/>
</dbReference>
<evidence type="ECO:0000256" key="3">
    <source>
        <dbReference type="ARBA" id="ARBA00008982"/>
    </source>
</evidence>
<evidence type="ECO:0000313" key="17">
    <source>
        <dbReference type="EMBL" id="WZU66090.1"/>
    </source>
</evidence>
<keyword evidence="11 13" id="KW-0067">ATP-binding</keyword>
<feature type="binding site" evidence="14">
    <location>
        <position position="114"/>
    </location>
    <ligand>
        <name>(2R)-3-phosphoglycerate</name>
        <dbReference type="ChEBI" id="CHEBI:58272"/>
    </ligand>
</feature>
<dbReference type="GO" id="GO:0006096">
    <property type="term" value="P:glycolytic process"/>
    <property type="evidence" value="ECO:0007669"/>
    <property type="project" value="UniProtKB-UniRule"/>
</dbReference>
<evidence type="ECO:0000256" key="15">
    <source>
        <dbReference type="PIRSR" id="PIRSR000724-2"/>
    </source>
</evidence>
<comment type="subunit">
    <text evidence="4 13">Monomer.</text>
</comment>
<dbReference type="RefSeq" id="WP_342075417.1">
    <property type="nucleotide sequence ID" value="NZ_CP151767.2"/>
</dbReference>
<evidence type="ECO:0000256" key="13">
    <source>
        <dbReference type="HAMAP-Rule" id="MF_00145"/>
    </source>
</evidence>
<dbReference type="GO" id="GO:0043531">
    <property type="term" value="F:ADP binding"/>
    <property type="evidence" value="ECO:0007669"/>
    <property type="project" value="TreeGrafter"/>
</dbReference>
<comment type="pathway">
    <text evidence="2 13">Carbohydrate degradation; glycolysis; pyruvate from D-glyceraldehyde 3-phosphate: step 2/5.</text>
</comment>
<dbReference type="PANTHER" id="PTHR11406:SF23">
    <property type="entry name" value="PHOSPHOGLYCERATE KINASE 1, CHLOROPLASTIC-RELATED"/>
    <property type="match status" value="1"/>
</dbReference>
<evidence type="ECO:0000256" key="4">
    <source>
        <dbReference type="ARBA" id="ARBA00011245"/>
    </source>
</evidence>
<dbReference type="Gene3D" id="3.40.50.1260">
    <property type="entry name" value="Phosphoglycerate kinase, N-terminal domain"/>
    <property type="match status" value="2"/>
</dbReference>
<keyword evidence="8 13" id="KW-0808">Transferase</keyword>
<gene>
    <name evidence="13 17" type="primary">pgk</name>
    <name evidence="17" type="ORF">AABB31_13500</name>
</gene>
<dbReference type="SUPFAM" id="SSF53748">
    <property type="entry name" value="Phosphoglycerate kinase"/>
    <property type="match status" value="1"/>
</dbReference>
<evidence type="ECO:0000256" key="1">
    <source>
        <dbReference type="ARBA" id="ARBA00000642"/>
    </source>
</evidence>
<dbReference type="KEGG" id="yrh:AABB31_13500"/>
<dbReference type="InterPro" id="IPR036043">
    <property type="entry name" value="Phosphoglycerate_kinase_sf"/>
</dbReference>
<evidence type="ECO:0000256" key="10">
    <source>
        <dbReference type="ARBA" id="ARBA00022777"/>
    </source>
</evidence>
<dbReference type="AlphaFoldDB" id="A0AAN0NJD1"/>
<evidence type="ECO:0000256" key="2">
    <source>
        <dbReference type="ARBA" id="ARBA00004838"/>
    </source>
</evidence>
<name>A0AAN0NJD1_9RHOB</name>
<keyword evidence="7 13" id="KW-0963">Cytoplasm</keyword>
<proteinExistence type="inferred from homology"/>
<reference evidence="18" key="1">
    <citation type="submission" date="2024-04" db="EMBL/GenBank/DDBJ databases">
        <title>Phylogenomic analyses of a clade within the roseobacter group suggest taxonomic reassignments of species of the genera Aestuariivita, Citreicella, Loktanella, Nautella, Pelagibaca, Ruegeria, Thalassobius, Thiobacimonas and Tropicibacter, and the proposal o.</title>
        <authorList>
            <person name="Jeon C.O."/>
        </authorList>
    </citation>
    <scope>NUCLEOTIDE SEQUENCE [LARGE SCALE GENOMIC DNA]</scope>
    <source>
        <strain evidence="18">SS1-5</strain>
    </source>
</reference>
<dbReference type="PANTHER" id="PTHR11406">
    <property type="entry name" value="PHOSPHOGLYCERATE KINASE"/>
    <property type="match status" value="1"/>
</dbReference>
<evidence type="ECO:0000256" key="6">
    <source>
        <dbReference type="ARBA" id="ARBA00016471"/>
    </source>
</evidence>
<feature type="binding site" evidence="13">
    <location>
        <position position="147"/>
    </location>
    <ligand>
        <name>substrate</name>
    </ligand>
</feature>
<dbReference type="GO" id="GO:0005524">
    <property type="term" value="F:ATP binding"/>
    <property type="evidence" value="ECO:0007669"/>
    <property type="project" value="UniProtKB-KW"/>
</dbReference>
<protein>
    <recommendedName>
        <fullName evidence="6 13">Phosphoglycerate kinase</fullName>
        <ecNumber evidence="5 13">2.7.2.3</ecNumber>
    </recommendedName>
</protein>
<comment type="similarity">
    <text evidence="3 13 16">Belongs to the phosphoglycerate kinase family.</text>
</comment>
<dbReference type="InterPro" id="IPR015824">
    <property type="entry name" value="Phosphoglycerate_kinase_N"/>
</dbReference>
<dbReference type="HAMAP" id="MF_00145">
    <property type="entry name" value="Phosphoglyc_kinase"/>
    <property type="match status" value="1"/>
</dbReference>
<dbReference type="InterPro" id="IPR001576">
    <property type="entry name" value="Phosphoglycerate_kinase"/>
</dbReference>
<feature type="binding site" evidence="14">
    <location>
        <position position="147"/>
    </location>
    <ligand>
        <name>(2R)-3-phosphoglycerate</name>
        <dbReference type="ChEBI" id="CHEBI:58272"/>
    </ligand>
</feature>
<accession>A0AAN0NJD1</accession>
<sequence length="391" mass="40703">MGWKTLDDMDFAGKRALVRVDINVPVEDGKVTDTTRIDRIIPTVDDIQAKGGKVILMAHFGRPKGKVVPDMSLEIIAPAVADVLGLPVTWVNSDYADAVADMEGDEVLLLENLRFNPGEEKNDPEFAKRLASLGDIYVNDAFSAAHRAHASTEAIAKLLPSCAGRLMAEELGALEKALGTPDRPVVAVVGGAKVSTKLDLLGNLVTKVDALVIGGGMANTFLAAQGINVGKSLCEHDLADTARAIAQKAADAGCEILLPRDVVVAREFKAGADNETVPVENCPDDAMILDAGPDSVAHIAALLERAKTLVWNGPLGAFEITPFDAATNAAAKKAAEMSKAGQLISVAGGGDTVAALNQAGAAEDFTYISTAGGAFLEWMEGKTLPGVAALA</sequence>
<feature type="binding site" evidence="13 15">
    <location>
        <position position="319"/>
    </location>
    <ligand>
        <name>ATP</name>
        <dbReference type="ChEBI" id="CHEBI:30616"/>
    </ligand>
</feature>
<evidence type="ECO:0000256" key="14">
    <source>
        <dbReference type="PIRSR" id="PIRSR000724-1"/>
    </source>
</evidence>
<dbReference type="FunFam" id="3.40.50.1260:FF:000006">
    <property type="entry name" value="Phosphoglycerate kinase"/>
    <property type="match status" value="1"/>
</dbReference>
<evidence type="ECO:0000256" key="11">
    <source>
        <dbReference type="ARBA" id="ARBA00022840"/>
    </source>
</evidence>
<dbReference type="GO" id="GO:0005829">
    <property type="term" value="C:cytosol"/>
    <property type="evidence" value="ECO:0007669"/>
    <property type="project" value="TreeGrafter"/>
</dbReference>
<dbReference type="GO" id="GO:0004618">
    <property type="term" value="F:phosphoglycerate kinase activity"/>
    <property type="evidence" value="ECO:0007669"/>
    <property type="project" value="UniProtKB-UniRule"/>
</dbReference>
<feature type="binding site" evidence="13 14">
    <location>
        <begin position="21"/>
        <end position="23"/>
    </location>
    <ligand>
        <name>substrate</name>
    </ligand>
</feature>